<dbReference type="OrthoDB" id="423576at2759"/>
<sequence>MAPILPGDKIDDGIFKAATALHVASDWLCHSTEPSTQQEFYDSLQNVEAVDMFISHSWSDPAWMKFLSLCQFLNFNKAILSAFSMSLGSALILLMHAGSVSELHNSFAGTGLLSWFLCYLPVAVFFLVYFLGHTLSRRTFWFDRICVHQENLDLKAKTIDALPHFVANSREMLILLDETYLERLWCNLEVAVFSTTHSADPNAMHLMPSWLPVWVLSTVVTDFLALVIMISNYPTPTMEGSEGVEQELDRSAFIRETFLAWWSPTAIYAIYALPSFVLPFRRLQLHDTLLARMAAFDHRDAKCKVESDRAIIMSHIANLAEGYWDPLVSVEFGGYESPAENAPLVTSNTRSSEPSIHAGRFHATEEVMLDEFNAYIRGPMRDKLEYAVGGEIMIPWTLSASVSMPFVLGQVLLTFDCEFGQCEVAAQREGFASADQYFICNIIANVVLCLLSAPQLQPLLLRMLRFIRANIQNVCLQYILGAVGAFLVYNYVFGLSAAVGANVLVNIAGGPRPESCLVACLGVIYIMLQGVALFSDGKAIFSNCLALRGRFCRS</sequence>
<accession>A0A812PS31</accession>
<feature type="transmembrane region" description="Helical" evidence="1">
    <location>
        <begin position="78"/>
        <end position="100"/>
    </location>
</feature>
<keyword evidence="3" id="KW-1185">Reference proteome</keyword>
<name>A0A812PS31_9DINO</name>
<dbReference type="InterPro" id="IPR035897">
    <property type="entry name" value="Toll_tir_struct_dom_sf"/>
</dbReference>
<evidence type="ECO:0000256" key="1">
    <source>
        <dbReference type="SAM" id="Phobius"/>
    </source>
</evidence>
<evidence type="ECO:0000313" key="3">
    <source>
        <dbReference type="Proteomes" id="UP000601435"/>
    </source>
</evidence>
<feature type="transmembrane region" description="Helical" evidence="1">
    <location>
        <begin position="112"/>
        <end position="132"/>
    </location>
</feature>
<proteinExistence type="predicted"/>
<protein>
    <submittedName>
        <fullName evidence="2">Uncharacterized protein</fullName>
    </submittedName>
</protein>
<dbReference type="SUPFAM" id="SSF52200">
    <property type="entry name" value="Toll/Interleukin receptor TIR domain"/>
    <property type="match status" value="1"/>
</dbReference>
<feature type="transmembrane region" description="Helical" evidence="1">
    <location>
        <begin position="516"/>
        <end position="535"/>
    </location>
</feature>
<comment type="caution">
    <text evidence="2">The sequence shown here is derived from an EMBL/GenBank/DDBJ whole genome shotgun (WGS) entry which is preliminary data.</text>
</comment>
<keyword evidence="1" id="KW-1133">Transmembrane helix</keyword>
<feature type="transmembrane region" description="Helical" evidence="1">
    <location>
        <begin position="259"/>
        <end position="280"/>
    </location>
</feature>
<keyword evidence="1" id="KW-0472">Membrane</keyword>
<gene>
    <name evidence="2" type="ORF">SNEC2469_LOCUS8913</name>
</gene>
<reference evidence="2" key="1">
    <citation type="submission" date="2021-02" db="EMBL/GenBank/DDBJ databases">
        <authorList>
            <person name="Dougan E. K."/>
            <person name="Rhodes N."/>
            <person name="Thang M."/>
            <person name="Chan C."/>
        </authorList>
    </citation>
    <scope>NUCLEOTIDE SEQUENCE</scope>
</reference>
<dbReference type="Proteomes" id="UP000601435">
    <property type="component" value="Unassembled WGS sequence"/>
</dbReference>
<dbReference type="AlphaFoldDB" id="A0A812PS31"/>
<feature type="transmembrane region" description="Helical" evidence="1">
    <location>
        <begin position="211"/>
        <end position="231"/>
    </location>
</feature>
<keyword evidence="1" id="KW-0812">Transmembrane</keyword>
<feature type="transmembrane region" description="Helical" evidence="1">
    <location>
        <begin position="476"/>
        <end position="504"/>
    </location>
</feature>
<evidence type="ECO:0000313" key="2">
    <source>
        <dbReference type="EMBL" id="CAE7344503.1"/>
    </source>
</evidence>
<dbReference type="EMBL" id="CAJNJA010014543">
    <property type="protein sequence ID" value="CAE7344503.1"/>
    <property type="molecule type" value="Genomic_DNA"/>
</dbReference>
<organism evidence="2 3">
    <name type="scientific">Symbiodinium necroappetens</name>
    <dbReference type="NCBI Taxonomy" id="1628268"/>
    <lineage>
        <taxon>Eukaryota</taxon>
        <taxon>Sar</taxon>
        <taxon>Alveolata</taxon>
        <taxon>Dinophyceae</taxon>
        <taxon>Suessiales</taxon>
        <taxon>Symbiodiniaceae</taxon>
        <taxon>Symbiodinium</taxon>
    </lineage>
</organism>